<name>A0A239FIR3_9ACTN</name>
<evidence type="ECO:0000313" key="3">
    <source>
        <dbReference type="Proteomes" id="UP000198282"/>
    </source>
</evidence>
<feature type="domain" description="VOC" evidence="1">
    <location>
        <begin position="5"/>
        <end position="121"/>
    </location>
</feature>
<evidence type="ECO:0000313" key="2">
    <source>
        <dbReference type="EMBL" id="SNS56428.1"/>
    </source>
</evidence>
<reference evidence="2 3" key="1">
    <citation type="submission" date="2017-06" db="EMBL/GenBank/DDBJ databases">
        <authorList>
            <person name="Kim H.J."/>
            <person name="Triplett B.A."/>
        </authorList>
    </citation>
    <scope>NUCLEOTIDE SEQUENCE [LARGE SCALE GENOMIC DNA]</scope>
    <source>
        <strain evidence="2 3">CGMCC 4.2132</strain>
    </source>
</reference>
<dbReference type="SUPFAM" id="SSF54593">
    <property type="entry name" value="Glyoxalase/Bleomycin resistance protein/Dihydroxybiphenyl dioxygenase"/>
    <property type="match status" value="1"/>
</dbReference>
<gene>
    <name evidence="2" type="ORF">SAMN05216276_1011164</name>
</gene>
<accession>A0A239FIR3</accession>
<sequence length="121" mass="13334">MAVARMRSIVIDCPDPKRLADFYSALLGWEITGVEDDWVTVTDGNPGRLCFQLAPDHQPPVWPSADRPQQFHIDVTVDDLDEAEAATVALGAVKHPHQPGEKDGFRVFLDPAGHPFCLCVD</sequence>
<dbReference type="EMBL" id="FZOD01000011">
    <property type="protein sequence ID" value="SNS56428.1"/>
    <property type="molecule type" value="Genomic_DNA"/>
</dbReference>
<dbReference type="PANTHER" id="PTHR35908">
    <property type="entry name" value="HYPOTHETICAL FUSION PROTEIN"/>
    <property type="match status" value="1"/>
</dbReference>
<dbReference type="InterPro" id="IPR037523">
    <property type="entry name" value="VOC_core"/>
</dbReference>
<proteinExistence type="predicted"/>
<dbReference type="OrthoDB" id="1645442at2"/>
<dbReference type="InterPro" id="IPR041581">
    <property type="entry name" value="Glyoxalase_6"/>
</dbReference>
<dbReference type="Pfam" id="PF18029">
    <property type="entry name" value="Glyoxalase_6"/>
    <property type="match status" value="1"/>
</dbReference>
<dbReference type="CDD" id="cd06587">
    <property type="entry name" value="VOC"/>
    <property type="match status" value="1"/>
</dbReference>
<dbReference type="PROSITE" id="PS51819">
    <property type="entry name" value="VOC"/>
    <property type="match status" value="1"/>
</dbReference>
<dbReference type="PANTHER" id="PTHR35908:SF1">
    <property type="entry name" value="CONSERVED PROTEIN"/>
    <property type="match status" value="1"/>
</dbReference>
<dbReference type="RefSeq" id="WP_089207757.1">
    <property type="nucleotide sequence ID" value="NZ_FZOD01000011.1"/>
</dbReference>
<organism evidence="2 3">
    <name type="scientific">Streptosporangium subroseum</name>
    <dbReference type="NCBI Taxonomy" id="106412"/>
    <lineage>
        <taxon>Bacteria</taxon>
        <taxon>Bacillati</taxon>
        <taxon>Actinomycetota</taxon>
        <taxon>Actinomycetes</taxon>
        <taxon>Streptosporangiales</taxon>
        <taxon>Streptosporangiaceae</taxon>
        <taxon>Streptosporangium</taxon>
    </lineage>
</organism>
<keyword evidence="3" id="KW-1185">Reference proteome</keyword>
<dbReference type="Gene3D" id="3.10.180.10">
    <property type="entry name" value="2,3-Dihydroxybiphenyl 1,2-Dioxygenase, domain 1"/>
    <property type="match status" value="1"/>
</dbReference>
<dbReference type="InterPro" id="IPR029068">
    <property type="entry name" value="Glyas_Bleomycin-R_OHBP_Dase"/>
</dbReference>
<dbReference type="Proteomes" id="UP000198282">
    <property type="component" value="Unassembled WGS sequence"/>
</dbReference>
<protein>
    <recommendedName>
        <fullName evidence="1">VOC domain-containing protein</fullName>
    </recommendedName>
</protein>
<dbReference type="AlphaFoldDB" id="A0A239FIR3"/>
<evidence type="ECO:0000259" key="1">
    <source>
        <dbReference type="PROSITE" id="PS51819"/>
    </source>
</evidence>